<reference evidence="1" key="1">
    <citation type="submission" date="2023-08" db="EMBL/GenBank/DDBJ databases">
        <authorList>
            <person name="Chen Y."/>
            <person name="Shah S."/>
            <person name="Dougan E. K."/>
            <person name="Thang M."/>
            <person name="Chan C."/>
        </authorList>
    </citation>
    <scope>NUCLEOTIDE SEQUENCE</scope>
</reference>
<sequence length="607" mass="67234">MLPSEESYIDAVVDNADQIGSYSGPIRGQESGPFLFSSEHLHGKRHPALLPPTGRFAGALWYNSLFWPNFPELRCLEECDTELLAGLRQVNSDGHLSEQYVTFAAAREDLCNHSSLPQEPLTIHAEVLQYDGVRENHWRFPLQDFIPKRGHHTPYECQSRRSYENGVITLGLNAEEFSDSVLPVSDLDVHITLSAEPAVQRHAREGHSFVLLKLGGWPYRVRRLGTFEGLGDGGRIELQLGSGDFREEALWQLLGLSGEEECGRTGCKYWCQLYELDWLGPKRDESLAFDPEIPLEKGFVWFRVLEGEQLPSGRAVRVQLLEDGVVPAWLDLSFLQVWAGDIPLGYLNKAVDEIFEGRVQVIRTVEDGTDGEGIRKVQIVNSLGSLAFDDPFRCSVNQIVDLGWSIHDVCYRGARLSLGPQPGRGMFNCSCLETHAITEELTVEEEADLLLEAERQLVQLRWTLQRARSATEQEVQKVLDQASKTCASVSRAQPELAEEIVHAITAVKANSETVKVEADAPTAKQVVASVDPAEAQTRRDAVAAFLKKHGFSAVSRGKRSLLSTTYPLHKAVKLGDARVAVCAVLGVLHQDGRIPFAGGSCQGSKGF</sequence>
<accession>A0AA36IFJ2</accession>
<dbReference type="AlphaFoldDB" id="A0AA36IFJ2"/>
<dbReference type="EMBL" id="CAUJNA010001417">
    <property type="protein sequence ID" value="CAJ1386804.1"/>
    <property type="molecule type" value="Genomic_DNA"/>
</dbReference>
<keyword evidence="2" id="KW-1185">Reference proteome</keyword>
<comment type="caution">
    <text evidence="1">The sequence shown here is derived from an EMBL/GenBank/DDBJ whole genome shotgun (WGS) entry which is preliminary data.</text>
</comment>
<gene>
    <name evidence="1" type="ORF">EVOR1521_LOCUS12998</name>
</gene>
<organism evidence="1 2">
    <name type="scientific">Effrenium voratum</name>
    <dbReference type="NCBI Taxonomy" id="2562239"/>
    <lineage>
        <taxon>Eukaryota</taxon>
        <taxon>Sar</taxon>
        <taxon>Alveolata</taxon>
        <taxon>Dinophyceae</taxon>
        <taxon>Suessiales</taxon>
        <taxon>Symbiodiniaceae</taxon>
        <taxon>Effrenium</taxon>
    </lineage>
</organism>
<protein>
    <submittedName>
        <fullName evidence="1">Uncharacterized protein</fullName>
    </submittedName>
</protein>
<dbReference type="Proteomes" id="UP001178507">
    <property type="component" value="Unassembled WGS sequence"/>
</dbReference>
<evidence type="ECO:0000313" key="2">
    <source>
        <dbReference type="Proteomes" id="UP001178507"/>
    </source>
</evidence>
<evidence type="ECO:0000313" key="1">
    <source>
        <dbReference type="EMBL" id="CAJ1386804.1"/>
    </source>
</evidence>
<proteinExistence type="predicted"/>
<name>A0AA36IFJ2_9DINO</name>